<dbReference type="EMBL" id="FO082057">
    <property type="protein sequence ID" value="CCE78482.1"/>
    <property type="molecule type" value="Genomic_DNA"/>
</dbReference>
<dbReference type="OMA" id="KANAMFP"/>
<dbReference type="InParanoid" id="G8YSE5"/>
<feature type="compositionally biased region" description="Basic and acidic residues" evidence="1">
    <location>
        <begin position="14"/>
        <end position="57"/>
    </location>
</feature>
<dbReference type="OrthoDB" id="2441642at2759"/>
<dbReference type="GO" id="GO:0006357">
    <property type="term" value="P:regulation of transcription by RNA polymerase II"/>
    <property type="evidence" value="ECO:0007669"/>
    <property type="project" value="TreeGrafter"/>
</dbReference>
<reference evidence="4" key="2">
    <citation type="journal article" date="2012" name="G3 (Bethesda)">
        <title>Pichia sorbitophila, an interspecies yeast hybrid reveals early steps of genome resolution following polyploidization.</title>
        <authorList>
            <person name="Leh Louis V."/>
            <person name="Despons L."/>
            <person name="Friedrich A."/>
            <person name="Martin T."/>
            <person name="Durrens P."/>
            <person name="Casaregola S."/>
            <person name="Neuveglise C."/>
            <person name="Fairhead C."/>
            <person name="Marck C."/>
            <person name="Cruz J.A."/>
            <person name="Straub M.L."/>
            <person name="Kugler V."/>
            <person name="Sacerdot C."/>
            <person name="Uzunov Z."/>
            <person name="Thierry A."/>
            <person name="Weiss S."/>
            <person name="Bleykasten C."/>
            <person name="De Montigny J."/>
            <person name="Jacques N."/>
            <person name="Jung P."/>
            <person name="Lemaire M."/>
            <person name="Mallet S."/>
            <person name="Morel G."/>
            <person name="Richard G.F."/>
            <person name="Sarkar A."/>
            <person name="Savel G."/>
            <person name="Schacherer J."/>
            <person name="Seret M.L."/>
            <person name="Talla E."/>
            <person name="Samson G."/>
            <person name="Jubin C."/>
            <person name="Poulain J."/>
            <person name="Vacherie B."/>
            <person name="Barbe V."/>
            <person name="Pelletier E."/>
            <person name="Sherman D.J."/>
            <person name="Westhof E."/>
            <person name="Weissenbach J."/>
            <person name="Baret P.V."/>
            <person name="Wincker P."/>
            <person name="Gaillardin C."/>
            <person name="Dujon B."/>
            <person name="Souciet J.L."/>
        </authorList>
    </citation>
    <scope>NUCLEOTIDE SEQUENCE [LARGE SCALE GENOMIC DNA]</scope>
    <source>
        <strain evidence="4">ATCC MYA-4447 / BCRC 22081 / CBS 7064 / NBRC 10061 / NRRL Y-12695</strain>
    </source>
</reference>
<dbReference type="InterPro" id="IPR013927">
    <property type="entry name" value="TF_Opi1_Ccg-8"/>
</dbReference>
<dbReference type="eggNOG" id="ENOG502RG16">
    <property type="taxonomic scope" value="Eukaryota"/>
</dbReference>
<feature type="compositionally biased region" description="Basic and acidic residues" evidence="1">
    <location>
        <begin position="464"/>
        <end position="485"/>
    </location>
</feature>
<reference evidence="2" key="1">
    <citation type="submission" date="2011-10" db="EMBL/GenBank/DDBJ databases">
        <authorList>
            <person name="Genoscope - CEA"/>
        </authorList>
    </citation>
    <scope>NUCLEOTIDE SEQUENCE</scope>
</reference>
<gene>
    <name evidence="2" type="primary">Piso0_001105</name>
    <name evidence="2" type="ORF">GNLVRS01_PISO0C11002g</name>
    <name evidence="3" type="ORF">GNLVRS01_PISO0D11069g</name>
</gene>
<dbReference type="PANTHER" id="PTHR38406">
    <property type="entry name" value="TRANSCRIPTIONAL REPRESSOR OPI1"/>
    <property type="match status" value="1"/>
</dbReference>
<dbReference type="Proteomes" id="UP000005222">
    <property type="component" value="Chromosome D"/>
</dbReference>
<accession>G8YSE5</accession>
<dbReference type="HOGENOM" id="CLU_033352_0_0_1"/>
<dbReference type="GO" id="GO:0030968">
    <property type="term" value="P:endoplasmic reticulum unfolded protein response"/>
    <property type="evidence" value="ECO:0007669"/>
    <property type="project" value="TreeGrafter"/>
</dbReference>
<feature type="compositionally biased region" description="Polar residues" evidence="1">
    <location>
        <begin position="86"/>
        <end position="95"/>
    </location>
</feature>
<sequence length="491" mass="55002">MEKEKSQPDFNIQADKEKTAVRDEGEKMEQRDADRGQEAETKANDLRPGRNGEYRNDSELVVAAEALTQLTMPKRDRAGSQDEHVSTPSTANSEETFCETGPVEGNSDQQGLQHPFVKHVNRVSKHPLVTNAVKYYENSKRNYGAFNYAAGIVEKAAIPMVNKIELNLNNRHARELKKRERAGKDALVRAFRTDKKNSETGGANSDLDDQDPEKNPAFESQRQKKRRLSASEDVNQNINKRVTLETKKRLQFCLHLLRLANERINNKVNLLQSQITEKEKESREQASQNSATDAAGEANSDDLSHNPEAETKTEIITTVKKIINVISNFRPSSLRTTPLSPVNSEPDVEQSQENLQFRSTIRNIILKLPSAIQQTASNNTPANQTNDKFILFAKESLDMITCLSNVFNDQLEKAERWVAGEDAPELSSRTEENSSSEEHPSTEKSEVSDMAVPRHDTIANSDKSSSKEESSKEKVELGDISHEVSSDTLVS</sequence>
<name>G8YSE5_PICSO</name>
<feature type="compositionally biased region" description="Basic and acidic residues" evidence="1">
    <location>
        <begin position="302"/>
        <end position="311"/>
    </location>
</feature>
<dbReference type="GO" id="GO:0008654">
    <property type="term" value="P:phospholipid biosynthetic process"/>
    <property type="evidence" value="ECO:0007669"/>
    <property type="project" value="TreeGrafter"/>
</dbReference>
<feature type="region of interest" description="Disordered" evidence="1">
    <location>
        <begin position="191"/>
        <end position="233"/>
    </location>
</feature>
<feature type="compositionally biased region" description="Basic and acidic residues" evidence="1">
    <location>
        <begin position="428"/>
        <end position="457"/>
    </location>
</feature>
<dbReference type="GO" id="GO:0005783">
    <property type="term" value="C:endoplasmic reticulum"/>
    <property type="evidence" value="ECO:0007669"/>
    <property type="project" value="TreeGrafter"/>
</dbReference>
<organism evidence="2 4">
    <name type="scientific">Pichia sorbitophila (strain ATCC MYA-4447 / BCRC 22081 / CBS 7064 / NBRC 10061 / NRRL Y-12695)</name>
    <name type="common">Hybrid yeast</name>
    <dbReference type="NCBI Taxonomy" id="559304"/>
    <lineage>
        <taxon>Eukaryota</taxon>
        <taxon>Fungi</taxon>
        <taxon>Dikarya</taxon>
        <taxon>Ascomycota</taxon>
        <taxon>Saccharomycotina</taxon>
        <taxon>Pichiomycetes</taxon>
        <taxon>Debaryomycetaceae</taxon>
        <taxon>Millerozyma</taxon>
    </lineage>
</organism>
<dbReference type="Proteomes" id="UP000005222">
    <property type="component" value="Chromosome C"/>
</dbReference>
<keyword evidence="4" id="KW-1185">Reference proteome</keyword>
<protein>
    <submittedName>
        <fullName evidence="2">Piso0_001105 protein</fullName>
    </submittedName>
</protein>
<dbReference type="STRING" id="559304.G8YSE5"/>
<dbReference type="GO" id="GO:0003714">
    <property type="term" value="F:transcription corepressor activity"/>
    <property type="evidence" value="ECO:0007669"/>
    <property type="project" value="InterPro"/>
</dbReference>
<evidence type="ECO:0000256" key="1">
    <source>
        <dbReference type="SAM" id="MobiDB-lite"/>
    </source>
</evidence>
<dbReference type="AlphaFoldDB" id="G8YSE5"/>
<dbReference type="Pfam" id="PF08618">
    <property type="entry name" value="Opi1"/>
    <property type="match status" value="1"/>
</dbReference>
<feature type="region of interest" description="Disordered" evidence="1">
    <location>
        <begin position="276"/>
        <end position="311"/>
    </location>
</feature>
<dbReference type="EMBL" id="FO082056">
    <property type="protein sequence ID" value="CCE79068.1"/>
    <property type="molecule type" value="Genomic_DNA"/>
</dbReference>
<dbReference type="PANTHER" id="PTHR38406:SF1">
    <property type="entry name" value="TRANSCRIPTIONAL REPRESSOR OPI1"/>
    <property type="match status" value="1"/>
</dbReference>
<proteinExistence type="predicted"/>
<dbReference type="GO" id="GO:0005634">
    <property type="term" value="C:nucleus"/>
    <property type="evidence" value="ECO:0007669"/>
    <property type="project" value="TreeGrafter"/>
</dbReference>
<evidence type="ECO:0000313" key="4">
    <source>
        <dbReference type="Proteomes" id="UP000005222"/>
    </source>
</evidence>
<feature type="compositionally biased region" description="Basic and acidic residues" evidence="1">
    <location>
        <begin position="73"/>
        <end position="85"/>
    </location>
</feature>
<evidence type="ECO:0000313" key="3">
    <source>
        <dbReference type="EMBL" id="CCE79068.1"/>
    </source>
</evidence>
<evidence type="ECO:0000313" key="2">
    <source>
        <dbReference type="EMBL" id="CCE78482.1"/>
    </source>
</evidence>
<feature type="region of interest" description="Disordered" evidence="1">
    <location>
        <begin position="1"/>
        <end position="57"/>
    </location>
</feature>
<feature type="region of interest" description="Disordered" evidence="1">
    <location>
        <begin position="73"/>
        <end position="109"/>
    </location>
</feature>
<feature type="region of interest" description="Disordered" evidence="1">
    <location>
        <begin position="420"/>
        <end position="491"/>
    </location>
</feature>